<sequence>MIDEMDVASRHLNVCIHYIHNCGKCSKCKRTLLILDILGVIDKYKNVFKLEYFYSVKDAYINK</sequence>
<reference evidence="1 2" key="1">
    <citation type="submission" date="2021-03" db="EMBL/GenBank/DDBJ databases">
        <title>Antimicrobial resistance genes in bacteria isolated from Japanese honey, and their potential for conferring macrolide and lincosamide resistance in the American foulbrood pathogen Paenibacillus larvae.</title>
        <authorList>
            <person name="Okamoto M."/>
            <person name="Kumagai M."/>
            <person name="Kanamori H."/>
            <person name="Takamatsu D."/>
        </authorList>
    </citation>
    <scope>NUCLEOTIDE SEQUENCE [LARGE SCALE GENOMIC DNA]</scope>
    <source>
        <strain evidence="1 2">J6TS1</strain>
    </source>
</reference>
<dbReference type="EMBL" id="BORJ01000020">
    <property type="protein sequence ID" value="GIN99103.1"/>
    <property type="molecule type" value="Genomic_DNA"/>
</dbReference>
<dbReference type="Proteomes" id="UP000680670">
    <property type="component" value="Unassembled WGS sequence"/>
</dbReference>
<proteinExistence type="predicted"/>
<accession>A0ABQ4L4C3</accession>
<comment type="caution">
    <text evidence="1">The sequence shown here is derived from an EMBL/GenBank/DDBJ whole genome shotgun (WGS) entry which is preliminary data.</text>
</comment>
<evidence type="ECO:0000313" key="1">
    <source>
        <dbReference type="EMBL" id="GIN99103.1"/>
    </source>
</evidence>
<name>A0ABQ4L4C3_SIMTE</name>
<protein>
    <submittedName>
        <fullName evidence="1">Uncharacterized protein</fullName>
    </submittedName>
</protein>
<keyword evidence="2" id="KW-1185">Reference proteome</keyword>
<organism evidence="1 2">
    <name type="scientific">Siminovitchia terrae</name>
    <name type="common">Bacillus terrae</name>
    <dbReference type="NCBI Taxonomy" id="1914933"/>
    <lineage>
        <taxon>Bacteria</taxon>
        <taxon>Bacillati</taxon>
        <taxon>Bacillota</taxon>
        <taxon>Bacilli</taxon>
        <taxon>Bacillales</taxon>
        <taxon>Bacillaceae</taxon>
        <taxon>Siminovitchia</taxon>
    </lineage>
</organism>
<evidence type="ECO:0000313" key="2">
    <source>
        <dbReference type="Proteomes" id="UP000680670"/>
    </source>
</evidence>
<gene>
    <name evidence="1" type="ORF">J6TS1_49730</name>
</gene>